<proteinExistence type="predicted"/>
<keyword evidence="2" id="KW-1133">Transmembrane helix</keyword>
<accession>A0ABQ9WTF3</accession>
<name>A0ABQ9WTF3_9EUKA</name>
<evidence type="ECO:0000313" key="3">
    <source>
        <dbReference type="EMBL" id="KAK2942784.1"/>
    </source>
</evidence>
<feature type="transmembrane region" description="Helical" evidence="2">
    <location>
        <begin position="50"/>
        <end position="72"/>
    </location>
</feature>
<comment type="caution">
    <text evidence="3">The sequence shown here is derived from an EMBL/GenBank/DDBJ whole genome shotgun (WGS) entry which is preliminary data.</text>
</comment>
<keyword evidence="4" id="KW-1185">Reference proteome</keyword>
<protein>
    <recommendedName>
        <fullName evidence="5">PH domain-containing protein</fullName>
    </recommendedName>
</protein>
<keyword evidence="2" id="KW-0812">Transmembrane</keyword>
<evidence type="ECO:0000256" key="2">
    <source>
        <dbReference type="SAM" id="Phobius"/>
    </source>
</evidence>
<organism evidence="3 4">
    <name type="scientific">Blattamonas nauphoetae</name>
    <dbReference type="NCBI Taxonomy" id="2049346"/>
    <lineage>
        <taxon>Eukaryota</taxon>
        <taxon>Metamonada</taxon>
        <taxon>Preaxostyla</taxon>
        <taxon>Oxymonadida</taxon>
        <taxon>Blattamonas</taxon>
    </lineage>
</organism>
<evidence type="ECO:0000313" key="4">
    <source>
        <dbReference type="Proteomes" id="UP001281761"/>
    </source>
</evidence>
<reference evidence="3 4" key="1">
    <citation type="journal article" date="2022" name="bioRxiv">
        <title>Genomics of Preaxostyla Flagellates Illuminates Evolutionary Transitions and the Path Towards Mitochondrial Loss.</title>
        <authorList>
            <person name="Novak L.V.F."/>
            <person name="Treitli S.C."/>
            <person name="Pyrih J."/>
            <person name="Halakuc P."/>
            <person name="Pipaliya S.V."/>
            <person name="Vacek V."/>
            <person name="Brzon O."/>
            <person name="Soukal P."/>
            <person name="Eme L."/>
            <person name="Dacks J.B."/>
            <person name="Karnkowska A."/>
            <person name="Elias M."/>
            <person name="Hampl V."/>
        </authorList>
    </citation>
    <scope>NUCLEOTIDE SEQUENCE [LARGE SCALE GENOMIC DNA]</scope>
    <source>
        <strain evidence="3">NAU3</strain>
        <tissue evidence="3">Gut</tissue>
    </source>
</reference>
<dbReference type="EMBL" id="JARBJD010000383">
    <property type="protein sequence ID" value="KAK2942784.1"/>
    <property type="molecule type" value="Genomic_DNA"/>
</dbReference>
<sequence length="231" mass="25875">MDVPIGVQPAPTGEKIEYKFDERSCVNYFTFILVFCILAAFPILTFIFAGWVGAIVIVVVLPFYIIIIGCGMHSSEKTGAYILDPVSGTITLRTQPTTLGKLFCVRPTEDIVNLHNVTQISVKDQAARVYYHWVGKNFMNRTWFVIYADGTHFVSYIPIKREDNQSIVNWARGYIAHDTQHVTAQQQPQTNVVLAFPAETSQPANAPVNQPEYPSNYQPPPSDQDGTFKVA</sequence>
<dbReference type="Proteomes" id="UP001281761">
    <property type="component" value="Unassembled WGS sequence"/>
</dbReference>
<feature type="region of interest" description="Disordered" evidence="1">
    <location>
        <begin position="199"/>
        <end position="231"/>
    </location>
</feature>
<gene>
    <name evidence="3" type="ORF">BLNAU_22302</name>
</gene>
<feature type="transmembrane region" description="Helical" evidence="2">
    <location>
        <begin position="25"/>
        <end position="44"/>
    </location>
</feature>
<evidence type="ECO:0008006" key="5">
    <source>
        <dbReference type="Google" id="ProtNLM"/>
    </source>
</evidence>
<evidence type="ECO:0000256" key="1">
    <source>
        <dbReference type="SAM" id="MobiDB-lite"/>
    </source>
</evidence>
<feature type="compositionally biased region" description="Polar residues" evidence="1">
    <location>
        <begin position="199"/>
        <end position="216"/>
    </location>
</feature>
<keyword evidence="2" id="KW-0472">Membrane</keyword>